<gene>
    <name evidence="12" type="ORF">ACFPZN_13065</name>
</gene>
<evidence type="ECO:0000313" key="13">
    <source>
        <dbReference type="Proteomes" id="UP001596074"/>
    </source>
</evidence>
<evidence type="ECO:0000256" key="7">
    <source>
        <dbReference type="ARBA" id="ARBA00022989"/>
    </source>
</evidence>
<dbReference type="InterPro" id="IPR043428">
    <property type="entry name" value="LivM-like"/>
</dbReference>
<dbReference type="EMBL" id="JBHSON010000015">
    <property type="protein sequence ID" value="MFC5746547.1"/>
    <property type="molecule type" value="Genomic_DNA"/>
</dbReference>
<evidence type="ECO:0000313" key="12">
    <source>
        <dbReference type="EMBL" id="MFC5746547.1"/>
    </source>
</evidence>
<feature type="transmembrane region" description="Helical" evidence="10">
    <location>
        <begin position="564"/>
        <end position="586"/>
    </location>
</feature>
<name>A0ABW0ZVX3_9ACTN</name>
<dbReference type="CDD" id="cd06582">
    <property type="entry name" value="TM_PBP1_LivH_like"/>
    <property type="match status" value="1"/>
</dbReference>
<evidence type="ECO:0000259" key="11">
    <source>
        <dbReference type="PROSITE" id="PS50893"/>
    </source>
</evidence>
<feature type="transmembrane region" description="Helical" evidence="10">
    <location>
        <begin position="323"/>
        <end position="342"/>
    </location>
</feature>
<dbReference type="PANTHER" id="PTHR45772:SF2">
    <property type="entry name" value="ABC TRANSPORTER ATP-BINDING PROTEIN"/>
    <property type="match status" value="1"/>
</dbReference>
<evidence type="ECO:0000256" key="10">
    <source>
        <dbReference type="SAM" id="Phobius"/>
    </source>
</evidence>
<dbReference type="RefSeq" id="WP_378282168.1">
    <property type="nucleotide sequence ID" value="NZ_JBHSON010000015.1"/>
</dbReference>
<feature type="transmembrane region" description="Helical" evidence="10">
    <location>
        <begin position="63"/>
        <end position="83"/>
    </location>
</feature>
<dbReference type="Gene3D" id="3.40.50.300">
    <property type="entry name" value="P-loop containing nucleotide triphosphate hydrolases"/>
    <property type="match status" value="1"/>
</dbReference>
<feature type="transmembrane region" description="Helical" evidence="10">
    <location>
        <begin position="598"/>
        <end position="619"/>
    </location>
</feature>
<dbReference type="GO" id="GO:0005524">
    <property type="term" value="F:ATP binding"/>
    <property type="evidence" value="ECO:0007669"/>
    <property type="project" value="UniProtKB-KW"/>
</dbReference>
<evidence type="ECO:0000256" key="1">
    <source>
        <dbReference type="ARBA" id="ARBA00004651"/>
    </source>
</evidence>
<evidence type="ECO:0000256" key="2">
    <source>
        <dbReference type="ARBA" id="ARBA00022448"/>
    </source>
</evidence>
<protein>
    <submittedName>
        <fullName evidence="12">ATP-binding cassette domain-containing protein</fullName>
    </submittedName>
</protein>
<dbReference type="SUPFAM" id="SSF52540">
    <property type="entry name" value="P-loop containing nucleoside triphosphate hydrolases"/>
    <property type="match status" value="1"/>
</dbReference>
<feature type="transmembrane region" description="Helical" evidence="10">
    <location>
        <begin position="281"/>
        <end position="302"/>
    </location>
</feature>
<dbReference type="Proteomes" id="UP001596074">
    <property type="component" value="Unassembled WGS sequence"/>
</dbReference>
<sequence length="933" mass="97039">MNDLLTFLILGLSVGAVYALTAQGLVLIYRGSGVVNFAQGAYSMIGAFLFYRVAPDLGLPPAAAWPLALGVPALLGAATHLLLMRHLRRASALVRLVATLGVFALLVGIGYQLWGRGQDLVVSPLPHDAHHLFGAQAGIGQDRFWVIAIAAVLTLGLAALFRWTPFGRTTEAIAENPVAAAALGKSPDVVATANWVLGAVLASLAGILVAPILFLSVEALALIVLRSLAAALVGRFVSFWRTLAAALVIGVVETLLGRYIVDEGPLGPFVSDDRLLFGTFTAQSVSHSAAFLMIVVVLFVAGRNLPVRGELLDRLPVLGSGRISRPGLLAAAAVTIVVISVVPAAWAASIQVSLAAAMICLSLVVVTGLTGQISLAQMGLAGTGAWIAGKLMQAQSWPFIPALVAAVVITTVIGVVVAVPALRTRGVNLALLTFGLSVVLSQLILQNPALTGGLEGVDIGRLNVFGWAMDGFDHPRRLAFVTLAVLVAVCVAVANVRRSGTGLRLIALRSNERAAAAIGLNSAAIKVYAFGLGAGLAALGGVFLAFRQQNLVLTEFSPFSSVQVVVYTVIGGIGYVIGALGGGSFAPGGLGGQILHSFGLGTNALEIVSGAMLLMIILANPSGMAFEQVRAVTAVRERLGSGKHRAPAPPSEPAPEPAPVRGAVPAGTPGTRTLEVAGLNVRFGRVRAVDEVSLRVDPGEVVALIGPNGAGKTTVIDALTGFVKPERGGRIRLGGQALEDWGAARRARAGLVRSFQSLELFEDLTVLENLLVTTMDTPLRYVTDLARPRMPRLTAAGEAAVQEFGLAGDLERFPGELPHGRRRLLAIARAVASDPAVLLLDEPAAGLGEEETGELARLIRRLADTLGIAVLVIEHDMSFVQTCADRVVVLNFGRVIADGEPGQILRDPAVVEAYLGAAPETPGDATRPEPERA</sequence>
<evidence type="ECO:0000256" key="9">
    <source>
        <dbReference type="SAM" id="MobiDB-lite"/>
    </source>
</evidence>
<dbReference type="InterPro" id="IPR001851">
    <property type="entry name" value="ABC_transp_permease"/>
</dbReference>
<feature type="transmembrane region" description="Helical" evidence="10">
    <location>
        <begin position="244"/>
        <end position="261"/>
    </location>
</feature>
<dbReference type="CDD" id="cd03219">
    <property type="entry name" value="ABC_Mj1267_LivG_branched"/>
    <property type="match status" value="1"/>
</dbReference>
<comment type="caution">
    <text evidence="12">The sequence shown here is derived from an EMBL/GenBank/DDBJ whole genome shotgun (WGS) entry which is preliminary data.</text>
</comment>
<evidence type="ECO:0000256" key="8">
    <source>
        <dbReference type="ARBA" id="ARBA00023136"/>
    </source>
</evidence>
<comment type="subcellular location">
    <subcellularLocation>
        <location evidence="1">Cell membrane</location>
        <topology evidence="1">Multi-pass membrane protein</topology>
    </subcellularLocation>
</comment>
<feature type="transmembrane region" description="Helical" evidence="10">
    <location>
        <begin position="348"/>
        <end position="366"/>
    </location>
</feature>
<feature type="transmembrane region" description="Helical" evidence="10">
    <location>
        <begin position="195"/>
        <end position="214"/>
    </location>
</feature>
<feature type="transmembrane region" description="Helical" evidence="10">
    <location>
        <begin position="92"/>
        <end position="114"/>
    </location>
</feature>
<feature type="transmembrane region" description="Helical" evidence="10">
    <location>
        <begin position="517"/>
        <end position="544"/>
    </location>
</feature>
<accession>A0ABW0ZVX3</accession>
<feature type="transmembrane region" description="Helical" evidence="10">
    <location>
        <begin position="399"/>
        <end position="419"/>
    </location>
</feature>
<dbReference type="Pfam" id="PF12399">
    <property type="entry name" value="BCA_ABC_TP_C"/>
    <property type="match status" value="1"/>
</dbReference>
<evidence type="ECO:0000256" key="5">
    <source>
        <dbReference type="ARBA" id="ARBA00022741"/>
    </source>
</evidence>
<feature type="region of interest" description="Disordered" evidence="9">
    <location>
        <begin position="640"/>
        <end position="669"/>
    </location>
</feature>
<keyword evidence="6 12" id="KW-0067">ATP-binding</keyword>
<feature type="compositionally biased region" description="Pro residues" evidence="9">
    <location>
        <begin position="647"/>
        <end position="658"/>
    </location>
</feature>
<keyword evidence="5" id="KW-0547">Nucleotide-binding</keyword>
<evidence type="ECO:0000256" key="3">
    <source>
        <dbReference type="ARBA" id="ARBA00022475"/>
    </source>
</evidence>
<evidence type="ECO:0000256" key="6">
    <source>
        <dbReference type="ARBA" id="ARBA00022840"/>
    </source>
</evidence>
<dbReference type="Pfam" id="PF02653">
    <property type="entry name" value="BPD_transp_2"/>
    <property type="match status" value="2"/>
</dbReference>
<feature type="transmembrane region" description="Helical" evidence="10">
    <location>
        <begin position="144"/>
        <end position="163"/>
    </location>
</feature>
<keyword evidence="3" id="KW-1003">Cell membrane</keyword>
<keyword evidence="2" id="KW-0813">Transport</keyword>
<dbReference type="InterPro" id="IPR032823">
    <property type="entry name" value="BCA_ABC_TP_C"/>
</dbReference>
<feature type="transmembrane region" description="Helical" evidence="10">
    <location>
        <begin position="426"/>
        <end position="445"/>
    </location>
</feature>
<dbReference type="CDD" id="cd06581">
    <property type="entry name" value="TM_PBP1_LivM_like"/>
    <property type="match status" value="1"/>
</dbReference>
<dbReference type="SMART" id="SM00382">
    <property type="entry name" value="AAA"/>
    <property type="match status" value="1"/>
</dbReference>
<feature type="transmembrane region" description="Helical" evidence="10">
    <location>
        <begin position="478"/>
        <end position="496"/>
    </location>
</feature>
<dbReference type="InterPro" id="IPR027417">
    <property type="entry name" value="P-loop_NTPase"/>
</dbReference>
<evidence type="ECO:0000256" key="4">
    <source>
        <dbReference type="ARBA" id="ARBA00022692"/>
    </source>
</evidence>
<keyword evidence="13" id="KW-1185">Reference proteome</keyword>
<keyword evidence="8 10" id="KW-0472">Membrane</keyword>
<organism evidence="12 13">
    <name type="scientific">Actinomadura rugatobispora</name>
    <dbReference type="NCBI Taxonomy" id="1994"/>
    <lineage>
        <taxon>Bacteria</taxon>
        <taxon>Bacillati</taxon>
        <taxon>Actinomycetota</taxon>
        <taxon>Actinomycetes</taxon>
        <taxon>Streptosporangiales</taxon>
        <taxon>Thermomonosporaceae</taxon>
        <taxon>Actinomadura</taxon>
    </lineage>
</organism>
<proteinExistence type="predicted"/>
<dbReference type="PROSITE" id="PS50893">
    <property type="entry name" value="ABC_TRANSPORTER_2"/>
    <property type="match status" value="1"/>
</dbReference>
<reference evidence="13" key="1">
    <citation type="journal article" date="2019" name="Int. J. Syst. Evol. Microbiol.">
        <title>The Global Catalogue of Microorganisms (GCM) 10K type strain sequencing project: providing services to taxonomists for standard genome sequencing and annotation.</title>
        <authorList>
            <consortium name="The Broad Institute Genomics Platform"/>
            <consortium name="The Broad Institute Genome Sequencing Center for Infectious Disease"/>
            <person name="Wu L."/>
            <person name="Ma J."/>
        </authorList>
    </citation>
    <scope>NUCLEOTIDE SEQUENCE [LARGE SCALE GENOMIC DNA]</scope>
    <source>
        <strain evidence="13">KCTC 42087</strain>
    </source>
</reference>
<dbReference type="InterPro" id="IPR003593">
    <property type="entry name" value="AAA+_ATPase"/>
</dbReference>
<keyword evidence="4 10" id="KW-0812">Transmembrane</keyword>
<dbReference type="PANTHER" id="PTHR45772">
    <property type="entry name" value="CONSERVED COMPONENT OF ABC TRANSPORTER FOR NATURAL AMINO ACIDS-RELATED"/>
    <property type="match status" value="1"/>
</dbReference>
<dbReference type="InterPro" id="IPR051120">
    <property type="entry name" value="ABC_AA/LPS_Transport"/>
</dbReference>
<keyword evidence="7 10" id="KW-1133">Transmembrane helix</keyword>
<dbReference type="InterPro" id="IPR003439">
    <property type="entry name" value="ABC_transporter-like_ATP-bd"/>
</dbReference>
<dbReference type="Pfam" id="PF00005">
    <property type="entry name" value="ABC_tran"/>
    <property type="match status" value="1"/>
</dbReference>
<feature type="domain" description="ABC transporter" evidence="11">
    <location>
        <begin position="674"/>
        <end position="917"/>
    </location>
</feature>